<dbReference type="Pfam" id="PF14070">
    <property type="entry name" value="YjfB_motility"/>
    <property type="match status" value="1"/>
</dbReference>
<sequence>MDIAAMSTGMSHLQTQTEHAAKVNSVVKDQMEAVGQQALQLIESAAPVAVAKPEGALGHRVDIRV</sequence>
<proteinExistence type="predicted"/>
<dbReference type="InterPro" id="IPR025906">
    <property type="entry name" value="YjfB_motility"/>
</dbReference>
<dbReference type="Proteomes" id="UP000538931">
    <property type="component" value="Unassembled WGS sequence"/>
</dbReference>
<evidence type="ECO:0000313" key="1">
    <source>
        <dbReference type="EMBL" id="MBA4502565.1"/>
    </source>
</evidence>
<dbReference type="RefSeq" id="WP_181739492.1">
    <property type="nucleotide sequence ID" value="NZ_JACEMT010000049.1"/>
</dbReference>
<dbReference type="AlphaFoldDB" id="A0A7W1WYH2"/>
<name>A0A7W1WYH2_9GAMM</name>
<organism evidence="1 2">
    <name type="scientific">Marinobacterium marinum</name>
    <dbReference type="NCBI Taxonomy" id="2756129"/>
    <lineage>
        <taxon>Bacteria</taxon>
        <taxon>Pseudomonadati</taxon>
        <taxon>Pseudomonadota</taxon>
        <taxon>Gammaproteobacteria</taxon>
        <taxon>Oceanospirillales</taxon>
        <taxon>Oceanospirillaceae</taxon>
        <taxon>Marinobacterium</taxon>
    </lineage>
</organism>
<comment type="caution">
    <text evidence="1">The sequence shown here is derived from an EMBL/GenBank/DDBJ whole genome shotgun (WGS) entry which is preliminary data.</text>
</comment>
<dbReference type="EMBL" id="JACEMT010000049">
    <property type="protein sequence ID" value="MBA4502565.1"/>
    <property type="molecule type" value="Genomic_DNA"/>
</dbReference>
<protein>
    <submittedName>
        <fullName evidence="1">Putative motility protein</fullName>
    </submittedName>
</protein>
<reference evidence="1 2" key="1">
    <citation type="submission" date="2020-07" db="EMBL/GenBank/DDBJ databases">
        <title>Bacterium isolated from marien macroalgae.</title>
        <authorList>
            <person name="Zhu K."/>
            <person name="Lu D."/>
            <person name="Du Z."/>
        </authorList>
    </citation>
    <scope>NUCLEOTIDE SEQUENCE [LARGE SCALE GENOMIC DNA]</scope>
    <source>
        <strain evidence="1 2">3-1745</strain>
    </source>
</reference>
<keyword evidence="2" id="KW-1185">Reference proteome</keyword>
<evidence type="ECO:0000313" key="2">
    <source>
        <dbReference type="Proteomes" id="UP000538931"/>
    </source>
</evidence>
<accession>A0A7W1WYH2</accession>
<gene>
    <name evidence="1" type="ORF">H1S06_09340</name>
</gene>